<proteinExistence type="predicted"/>
<evidence type="ECO:0000259" key="2">
    <source>
        <dbReference type="Pfam" id="PF04389"/>
    </source>
</evidence>
<dbReference type="InterPro" id="IPR051464">
    <property type="entry name" value="Peptidase_M42_aminopept"/>
</dbReference>
<dbReference type="EMBL" id="VTEH01000030">
    <property type="protein sequence ID" value="TYR72598.1"/>
    <property type="molecule type" value="Genomic_DNA"/>
</dbReference>
<dbReference type="Proteomes" id="UP000323317">
    <property type="component" value="Unassembled WGS sequence"/>
</dbReference>
<dbReference type="SUPFAM" id="SSF53187">
    <property type="entry name" value="Zn-dependent exopeptidases"/>
    <property type="match status" value="1"/>
</dbReference>
<dbReference type="InterPro" id="IPR007484">
    <property type="entry name" value="Peptidase_M28"/>
</dbReference>
<reference evidence="3 4" key="1">
    <citation type="submission" date="2019-08" db="EMBL/GenBank/DDBJ databases">
        <title>Bacillus genomes from the desert of Cuatro Cienegas, Coahuila.</title>
        <authorList>
            <person name="Olmedo-Alvarez G."/>
        </authorList>
    </citation>
    <scope>NUCLEOTIDE SEQUENCE [LARGE SCALE GENOMIC DNA]</scope>
    <source>
        <strain evidence="3 4">CH40_1T</strain>
    </source>
</reference>
<dbReference type="PANTHER" id="PTHR32481">
    <property type="entry name" value="AMINOPEPTIDASE"/>
    <property type="match status" value="1"/>
</dbReference>
<comment type="caution">
    <text evidence="3">The sequence shown here is derived from an EMBL/GenBank/DDBJ whole genome shotgun (WGS) entry which is preliminary data.</text>
</comment>
<evidence type="ECO:0000256" key="1">
    <source>
        <dbReference type="ARBA" id="ARBA00022801"/>
    </source>
</evidence>
<gene>
    <name evidence="3" type="ORF">FZC79_22235</name>
</gene>
<dbReference type="PROSITE" id="PS00758">
    <property type="entry name" value="ARGE_DAPE_CPG2_1"/>
    <property type="match status" value="1"/>
</dbReference>
<dbReference type="InterPro" id="IPR001261">
    <property type="entry name" value="ArgE/DapE_CS"/>
</dbReference>
<protein>
    <submittedName>
        <fullName evidence="3">M20/M25/M40 family metallo-hydrolase</fullName>
    </submittedName>
</protein>
<evidence type="ECO:0000313" key="4">
    <source>
        <dbReference type="Proteomes" id="UP000323317"/>
    </source>
</evidence>
<sequence length="465" mass="52507">MRKTWNQLFVRQGWMLAEKEENVFDCSRETNVNLQFLMKSLKTACVEFALKNGELTLPVVPISEEEWLSAVDFEGRGHGEGLWFKPGVDEPKVNELDTYISGIVRQLNRLGFYTKGSCDGHKRGAAHIMLTKDYDMEKISGLLLTLGNRKIFWMERANSCYLSLHLDRTQLLDLAEKLSIIKEDWLVKGMEFIKEKLFQHKVEELLMIPGESGNEREVRSYVANKLSPLVDYLTIDRAGNLLAEKTYNGGNGPVILLNAHLDTVFEIEEGREIIKNGTLWTSSEGILGADDRAGVAILLHIAEHLHHSSFKGKVKFIFTVEEECGLVGANQVDEYFLWNTDAAIVVDRRGKGDIVTSCGGYIPFCHPLYGSFFENTAEEEGLAGWTVTPGGSSDTRVWASHGIQSVNLSAGYYNEHTEEESLDVAACYRTAQLIQGFFERRNELRKVLRDIRRKERGSDILSKAL</sequence>
<dbReference type="Gene3D" id="3.40.630.10">
    <property type="entry name" value="Zn peptidases"/>
    <property type="match status" value="1"/>
</dbReference>
<feature type="domain" description="Peptidase M28" evidence="2">
    <location>
        <begin position="247"/>
        <end position="419"/>
    </location>
</feature>
<dbReference type="RefSeq" id="WP_148948845.1">
    <property type="nucleotide sequence ID" value="NZ_VTEH01000030.1"/>
</dbReference>
<name>A0A5D4K5K6_9BACI</name>
<evidence type="ECO:0000313" key="3">
    <source>
        <dbReference type="EMBL" id="TYR72598.1"/>
    </source>
</evidence>
<dbReference type="GO" id="GO:0046872">
    <property type="term" value="F:metal ion binding"/>
    <property type="evidence" value="ECO:0007669"/>
    <property type="project" value="UniProtKB-KW"/>
</dbReference>
<organism evidence="3 4">
    <name type="scientific">Rossellomorea vietnamensis</name>
    <dbReference type="NCBI Taxonomy" id="218284"/>
    <lineage>
        <taxon>Bacteria</taxon>
        <taxon>Bacillati</taxon>
        <taxon>Bacillota</taxon>
        <taxon>Bacilli</taxon>
        <taxon>Bacillales</taxon>
        <taxon>Bacillaceae</taxon>
        <taxon>Rossellomorea</taxon>
    </lineage>
</organism>
<dbReference type="PANTHER" id="PTHR32481:SF0">
    <property type="entry name" value="AMINOPEPTIDASE YPDE-RELATED"/>
    <property type="match status" value="1"/>
</dbReference>
<dbReference type="GO" id="GO:0016787">
    <property type="term" value="F:hydrolase activity"/>
    <property type="evidence" value="ECO:0007669"/>
    <property type="project" value="UniProtKB-KW"/>
</dbReference>
<accession>A0A5D4K5K6</accession>
<dbReference type="Pfam" id="PF04389">
    <property type="entry name" value="Peptidase_M28"/>
    <property type="match status" value="1"/>
</dbReference>
<dbReference type="AlphaFoldDB" id="A0A5D4K5K6"/>
<keyword evidence="1 3" id="KW-0378">Hydrolase</keyword>